<keyword evidence="2" id="KW-1185">Reference proteome</keyword>
<proteinExistence type="predicted"/>
<sequence>MAKESFIDGYQEGVQKVMAKERKKTFHVIHQATSFFPVSYSYRYAHSYPAMNFPFTQQGIGEHAFHNRASSQLKQVNNVCI</sequence>
<evidence type="ECO:0000313" key="2">
    <source>
        <dbReference type="Proteomes" id="UP001345219"/>
    </source>
</evidence>
<comment type="caution">
    <text evidence="1">The sequence shown here is derived from an EMBL/GenBank/DDBJ whole genome shotgun (WGS) entry which is preliminary data.</text>
</comment>
<evidence type="ECO:0000313" key="1">
    <source>
        <dbReference type="EMBL" id="KAK4776133.1"/>
    </source>
</evidence>
<dbReference type="Proteomes" id="UP001345219">
    <property type="component" value="Chromosome 18"/>
</dbReference>
<protein>
    <submittedName>
        <fullName evidence="1">Uncharacterized protein</fullName>
    </submittedName>
</protein>
<dbReference type="EMBL" id="JAXIOK010000003">
    <property type="protein sequence ID" value="KAK4776133.1"/>
    <property type="molecule type" value="Genomic_DNA"/>
</dbReference>
<organism evidence="1 2">
    <name type="scientific">Trapa incisa</name>
    <dbReference type="NCBI Taxonomy" id="236973"/>
    <lineage>
        <taxon>Eukaryota</taxon>
        <taxon>Viridiplantae</taxon>
        <taxon>Streptophyta</taxon>
        <taxon>Embryophyta</taxon>
        <taxon>Tracheophyta</taxon>
        <taxon>Spermatophyta</taxon>
        <taxon>Magnoliopsida</taxon>
        <taxon>eudicotyledons</taxon>
        <taxon>Gunneridae</taxon>
        <taxon>Pentapetalae</taxon>
        <taxon>rosids</taxon>
        <taxon>malvids</taxon>
        <taxon>Myrtales</taxon>
        <taxon>Lythraceae</taxon>
        <taxon>Trapa</taxon>
    </lineage>
</organism>
<name>A0AAN7QUW5_9MYRT</name>
<accession>A0AAN7QUW5</accession>
<gene>
    <name evidence="1" type="ORF">SAY87_024094</name>
</gene>
<reference evidence="1 2" key="1">
    <citation type="journal article" date="2023" name="Hortic Res">
        <title>Pangenome of water caltrop reveals structural variations and asymmetric subgenome divergence after allopolyploidization.</title>
        <authorList>
            <person name="Zhang X."/>
            <person name="Chen Y."/>
            <person name="Wang L."/>
            <person name="Yuan Y."/>
            <person name="Fang M."/>
            <person name="Shi L."/>
            <person name="Lu R."/>
            <person name="Comes H.P."/>
            <person name="Ma Y."/>
            <person name="Chen Y."/>
            <person name="Huang G."/>
            <person name="Zhou Y."/>
            <person name="Zheng Z."/>
            <person name="Qiu Y."/>
        </authorList>
    </citation>
    <scope>NUCLEOTIDE SEQUENCE [LARGE SCALE GENOMIC DNA]</scope>
    <source>
        <tissue evidence="1">Roots</tissue>
    </source>
</reference>
<dbReference type="AlphaFoldDB" id="A0AAN7QUW5"/>